<organism evidence="4 5">
    <name type="scientific">Actomonas aquatica</name>
    <dbReference type="NCBI Taxonomy" id="2866162"/>
    <lineage>
        <taxon>Bacteria</taxon>
        <taxon>Pseudomonadati</taxon>
        <taxon>Verrucomicrobiota</taxon>
        <taxon>Opitutia</taxon>
        <taxon>Opitutales</taxon>
        <taxon>Opitutaceae</taxon>
        <taxon>Actomonas</taxon>
    </lineage>
</organism>
<dbReference type="Proteomes" id="UP000738431">
    <property type="component" value="Chromosome"/>
</dbReference>
<protein>
    <submittedName>
        <fullName evidence="4">HDOD domain-containing protein</fullName>
    </submittedName>
</protein>
<dbReference type="InterPro" id="IPR011006">
    <property type="entry name" value="CheY-like_superfamily"/>
</dbReference>
<evidence type="ECO:0000259" key="2">
    <source>
        <dbReference type="PROSITE" id="PS50110"/>
    </source>
</evidence>
<dbReference type="Gene3D" id="1.10.3210.10">
    <property type="entry name" value="Hypothetical protein af1432"/>
    <property type="match status" value="1"/>
</dbReference>
<dbReference type="PROSITE" id="PS51833">
    <property type="entry name" value="HDOD"/>
    <property type="match status" value="1"/>
</dbReference>
<dbReference type="EMBL" id="CP139781">
    <property type="protein sequence ID" value="WRQ87980.1"/>
    <property type="molecule type" value="Genomic_DNA"/>
</dbReference>
<dbReference type="Pfam" id="PF00072">
    <property type="entry name" value="Response_reg"/>
    <property type="match status" value="1"/>
</dbReference>
<reference evidence="4 5" key="2">
    <citation type="submission" date="2023-12" db="EMBL/GenBank/DDBJ databases">
        <title>Description of an unclassified Opitutus bacterium of Verrucomicrobiota.</title>
        <authorList>
            <person name="Zhang D.-F."/>
        </authorList>
    </citation>
    <scope>NUCLEOTIDE SEQUENCE [LARGE SCALE GENOMIC DNA]</scope>
    <source>
        <strain evidence="4 5">WL0086</strain>
    </source>
</reference>
<evidence type="ECO:0000313" key="5">
    <source>
        <dbReference type="Proteomes" id="UP000738431"/>
    </source>
</evidence>
<dbReference type="InterPro" id="IPR013976">
    <property type="entry name" value="HDOD"/>
</dbReference>
<comment type="caution">
    <text evidence="1">Lacks conserved residue(s) required for the propagation of feature annotation.</text>
</comment>
<dbReference type="CDD" id="cd00156">
    <property type="entry name" value="REC"/>
    <property type="match status" value="1"/>
</dbReference>
<dbReference type="PANTHER" id="PTHR33525:SF3">
    <property type="entry name" value="RIBONUCLEASE Y"/>
    <property type="match status" value="1"/>
</dbReference>
<dbReference type="RefSeq" id="WP_225919208.1">
    <property type="nucleotide sequence ID" value="NZ_CP139781.1"/>
</dbReference>
<dbReference type="SUPFAM" id="SSF109604">
    <property type="entry name" value="HD-domain/PDEase-like"/>
    <property type="match status" value="1"/>
</dbReference>
<evidence type="ECO:0000259" key="3">
    <source>
        <dbReference type="PROSITE" id="PS51833"/>
    </source>
</evidence>
<evidence type="ECO:0000313" key="4">
    <source>
        <dbReference type="EMBL" id="WRQ87980.1"/>
    </source>
</evidence>
<sequence length="580" mass="64479">MANILLVDPGETPCSAMRGILDRGNHRLATVDTEPAAWTFIREQVKVDLVILELSLKDGSGIGLLRRLRADSQLKGIPVVIYTARANRNDVKMCLESKVQNFLMKPYDEDVVFQEVGKALAAKWRDALFEEERSFCQLMGYRQHDLHGMLRDLRKSVDGVLPTVRQWADQAANAHGDEPSELPDEVAAVREAAEAAGAWGVVSALSNVEAVAKAHQEGRLPAAFESLELAGRMIEHRLDPDIACVGFMNDQEVSEQEHEKLLAVWREAPAQGRCPMMTWDELKPRVEAMTGFPVIDSAAAAFRMTATGQPSCIHPLMDLVARDPGLSTQVLIAVNKAHPAPDARSRIEDARSAVSQLGEMKLAALSRGMITVSQRTLEIPPQFNWSRYWTFVRSVARVSQLICQQMELFSLEPVARTAGELHDIGKLILAHLEPIGFQVIVDEARRQRRPLVELEKQYFDCTTAQLGAHFGQHFGLSERFTQVMRHLANPVEAGEDARLAAVVALARNFCEHAGVGCSGSPVNREETFWADRTPAWEVLQDCVFPSFKLREFERTMLARARGLREELAGRSDTAPILQAV</sequence>
<accession>A0ABZ1C9D5</accession>
<dbReference type="SUPFAM" id="SSF52172">
    <property type="entry name" value="CheY-like"/>
    <property type="match status" value="1"/>
</dbReference>
<dbReference type="SMART" id="SM00448">
    <property type="entry name" value="REC"/>
    <property type="match status" value="1"/>
</dbReference>
<dbReference type="Pfam" id="PF08668">
    <property type="entry name" value="HDOD"/>
    <property type="match status" value="1"/>
</dbReference>
<proteinExistence type="predicted"/>
<name>A0ABZ1C9D5_9BACT</name>
<feature type="domain" description="Response regulatory" evidence="2">
    <location>
        <begin position="3"/>
        <end position="120"/>
    </location>
</feature>
<evidence type="ECO:0000256" key="1">
    <source>
        <dbReference type="PROSITE-ProRule" id="PRU00169"/>
    </source>
</evidence>
<dbReference type="Gene3D" id="3.40.50.2300">
    <property type="match status" value="1"/>
</dbReference>
<dbReference type="InterPro" id="IPR001789">
    <property type="entry name" value="Sig_transdc_resp-reg_receiver"/>
</dbReference>
<dbReference type="PROSITE" id="PS50110">
    <property type="entry name" value="RESPONSE_REGULATORY"/>
    <property type="match status" value="1"/>
</dbReference>
<feature type="domain" description="HDOD" evidence="3">
    <location>
        <begin position="292"/>
        <end position="490"/>
    </location>
</feature>
<dbReference type="PANTHER" id="PTHR33525">
    <property type="match status" value="1"/>
</dbReference>
<dbReference type="InterPro" id="IPR052340">
    <property type="entry name" value="RNase_Y/CdgJ"/>
</dbReference>
<reference evidence="4 5" key="1">
    <citation type="submission" date="2021-08" db="EMBL/GenBank/DDBJ databases">
        <authorList>
            <person name="Zhang D."/>
            <person name="Zhang A."/>
            <person name="Wang L."/>
        </authorList>
    </citation>
    <scope>NUCLEOTIDE SEQUENCE [LARGE SCALE GENOMIC DNA]</scope>
    <source>
        <strain evidence="4 5">WL0086</strain>
    </source>
</reference>
<keyword evidence="5" id="KW-1185">Reference proteome</keyword>
<gene>
    <name evidence="4" type="ORF">K1X11_001075</name>
</gene>